<evidence type="ECO:0000313" key="2">
    <source>
        <dbReference type="EMBL" id="RKQ17554.1"/>
    </source>
</evidence>
<name>A0A494Z4Z7_9BACI</name>
<reference evidence="2 3" key="1">
    <citation type="journal article" date="2015" name="Antonie Van Leeuwenhoek">
        <title>Oceanobacillus bengalensis sp. nov., a bacterium isolated from seawater of the Bay of Bengal.</title>
        <authorList>
            <person name="Yongchang O."/>
            <person name="Xiang W."/>
            <person name="Wang G."/>
        </authorList>
    </citation>
    <scope>NUCLEOTIDE SEQUENCE [LARGE SCALE GENOMIC DNA]</scope>
    <source>
        <strain evidence="2 3">MCCC 1K00260</strain>
    </source>
</reference>
<sequence>MLNILLIAEDTSKLLNKNFYYLENELSNLANLTLWRKQGHISHILKQIPTRPDFILLFNDIDTQMTPMIKGLANIDISTGLFVTDVHRFISLRRNYIDKNKISNIFTVARDKFMEIYPEYKNKMIWLPNFVNTELYKDYGLKKELNFLMMGAVNDTYPLRQTICNTYKNDKNFVYHNHPGYRTLRNKEKEQSFIGDKYAKEINRAKLFFTCPSIYNYPVMKYFEVLACRTLLLAPTFKELEDLGFIPGKHFVPIDKKNFKDKATYYLVNDREREKIVEEGYRFIHGNHSVKQRAKQIIQKIESIVK</sequence>
<evidence type="ECO:0000259" key="1">
    <source>
        <dbReference type="Pfam" id="PF13524"/>
    </source>
</evidence>
<keyword evidence="3" id="KW-1185">Reference proteome</keyword>
<dbReference type="AlphaFoldDB" id="A0A494Z4Z7"/>
<protein>
    <submittedName>
        <fullName evidence="2">Glycosyltransferase family 1 protein</fullName>
    </submittedName>
</protein>
<dbReference type="OrthoDB" id="5121913at2"/>
<organism evidence="2 3">
    <name type="scientific">Oceanobacillus bengalensis</name>
    <dbReference type="NCBI Taxonomy" id="1435466"/>
    <lineage>
        <taxon>Bacteria</taxon>
        <taxon>Bacillati</taxon>
        <taxon>Bacillota</taxon>
        <taxon>Bacilli</taxon>
        <taxon>Bacillales</taxon>
        <taxon>Bacillaceae</taxon>
        <taxon>Oceanobacillus</taxon>
    </lineage>
</organism>
<comment type="caution">
    <text evidence="2">The sequence shown here is derived from an EMBL/GenBank/DDBJ whole genome shotgun (WGS) entry which is preliminary data.</text>
</comment>
<feature type="domain" description="Spore protein YkvP/CgeB glycosyl transferase-like" evidence="1">
    <location>
        <begin position="180"/>
        <end position="298"/>
    </location>
</feature>
<accession>A0A494Z4Z7</accession>
<keyword evidence="2" id="KW-0808">Transferase</keyword>
<dbReference type="EMBL" id="RBZO01000004">
    <property type="protein sequence ID" value="RKQ17554.1"/>
    <property type="molecule type" value="Genomic_DNA"/>
</dbReference>
<dbReference type="InterPro" id="IPR055259">
    <property type="entry name" value="YkvP/CgeB_Glyco_trans-like"/>
</dbReference>
<dbReference type="Pfam" id="PF13524">
    <property type="entry name" value="Glyco_trans_1_2"/>
    <property type="match status" value="1"/>
</dbReference>
<evidence type="ECO:0000313" key="3">
    <source>
        <dbReference type="Proteomes" id="UP000281813"/>
    </source>
</evidence>
<dbReference type="Proteomes" id="UP000281813">
    <property type="component" value="Unassembled WGS sequence"/>
</dbReference>
<dbReference type="RefSeq" id="WP_121128852.1">
    <property type="nucleotide sequence ID" value="NZ_JBHUFK010000001.1"/>
</dbReference>
<proteinExistence type="predicted"/>
<gene>
    <name evidence="2" type="ORF">D8M05_03920</name>
</gene>
<dbReference type="GO" id="GO:0016740">
    <property type="term" value="F:transferase activity"/>
    <property type="evidence" value="ECO:0007669"/>
    <property type="project" value="UniProtKB-KW"/>
</dbReference>